<comment type="similarity">
    <text evidence="1">Belongs to the WSCD family.</text>
</comment>
<dbReference type="Gene3D" id="3.40.50.300">
    <property type="entry name" value="P-loop containing nucleotide triphosphate hydrolases"/>
    <property type="match status" value="1"/>
</dbReference>
<evidence type="ECO:0000313" key="4">
    <source>
        <dbReference type="Proteomes" id="UP001152320"/>
    </source>
</evidence>
<dbReference type="InterPro" id="IPR051589">
    <property type="entry name" value="Sialate-O-sulfotransferase"/>
</dbReference>
<gene>
    <name evidence="3" type="ORF">HOLleu_17710</name>
</gene>
<keyword evidence="2" id="KW-0472">Membrane</keyword>
<keyword evidence="4" id="KW-1185">Reference proteome</keyword>
<proteinExistence type="inferred from homology"/>
<evidence type="ECO:0000313" key="3">
    <source>
        <dbReference type="EMBL" id="KAJ8037007.1"/>
    </source>
</evidence>
<organism evidence="3 4">
    <name type="scientific">Holothuria leucospilota</name>
    <name type="common">Black long sea cucumber</name>
    <name type="synonym">Mertensiothuria leucospilota</name>
    <dbReference type="NCBI Taxonomy" id="206669"/>
    <lineage>
        <taxon>Eukaryota</taxon>
        <taxon>Metazoa</taxon>
        <taxon>Echinodermata</taxon>
        <taxon>Eleutherozoa</taxon>
        <taxon>Echinozoa</taxon>
        <taxon>Holothuroidea</taxon>
        <taxon>Aspidochirotacea</taxon>
        <taxon>Aspidochirotida</taxon>
        <taxon>Holothuriidae</taxon>
        <taxon>Holothuria</taxon>
    </lineage>
</organism>
<reference evidence="3" key="1">
    <citation type="submission" date="2021-10" db="EMBL/GenBank/DDBJ databases">
        <title>Tropical sea cucumber genome reveals ecological adaptation and Cuvierian tubules defense mechanism.</title>
        <authorList>
            <person name="Chen T."/>
        </authorList>
    </citation>
    <scope>NUCLEOTIDE SEQUENCE</scope>
    <source>
        <strain evidence="3">Nanhai2018</strain>
        <tissue evidence="3">Muscle</tissue>
    </source>
</reference>
<protein>
    <submittedName>
        <fullName evidence="3">WSC domain-containing protein 2</fullName>
    </submittedName>
</protein>
<sequence length="377" mass="43981">MGYKHRVLNGFYWLLITALFVDVIILLHHMAHRNFPGNRYAPLGPVRCKFGLCKRETSKGETLMRLKAQKTLPFDVESFFRREKWDKKLAKRNFVLRKLNKIFRSPPNGTELPYIGISKERHQKSEKENDSDDCTVVRSLPEGSLKLRALYSTYGSGSTWFRYLVELSTGICTGSHYRDNDDYMAGFFGEAVDPVDRKCILIKTTGPNVTRAFERGTFEEAIILVRNPYEAILSSFYKTKYDKDGFINDSVFKTEEWTSFVTDECTRWFFGAMNTCKTIRPSLTIFYEDLVNSTKHQLLRVLNFLEVQPREKRIQCTFNRADRIFKKYTRKGNLTFDPYTKDMKERINARIKSLRRQLAIGNCGDVPEYEVNIPTES</sequence>
<evidence type="ECO:0000256" key="2">
    <source>
        <dbReference type="SAM" id="Phobius"/>
    </source>
</evidence>
<evidence type="ECO:0000256" key="1">
    <source>
        <dbReference type="ARBA" id="ARBA00010236"/>
    </source>
</evidence>
<comment type="caution">
    <text evidence="3">The sequence shown here is derived from an EMBL/GenBank/DDBJ whole genome shotgun (WGS) entry which is preliminary data.</text>
</comment>
<dbReference type="AlphaFoldDB" id="A0A9Q1C1R0"/>
<name>A0A9Q1C1R0_HOLLE</name>
<keyword evidence="2" id="KW-1133">Transmembrane helix</keyword>
<dbReference type="Proteomes" id="UP001152320">
    <property type="component" value="Chromosome 8"/>
</dbReference>
<dbReference type="PANTHER" id="PTHR45964:SF5">
    <property type="entry name" value="WSCD FAMILY MEMBER CG9164"/>
    <property type="match status" value="1"/>
</dbReference>
<feature type="transmembrane region" description="Helical" evidence="2">
    <location>
        <begin position="12"/>
        <end position="31"/>
    </location>
</feature>
<dbReference type="EMBL" id="JAIZAY010000008">
    <property type="protein sequence ID" value="KAJ8037007.1"/>
    <property type="molecule type" value="Genomic_DNA"/>
</dbReference>
<dbReference type="PANTHER" id="PTHR45964">
    <property type="entry name" value="WSCD FAMILY MEMBER CG9164"/>
    <property type="match status" value="1"/>
</dbReference>
<dbReference type="InterPro" id="IPR027417">
    <property type="entry name" value="P-loop_NTPase"/>
</dbReference>
<accession>A0A9Q1C1R0</accession>
<dbReference type="OrthoDB" id="5985073at2759"/>
<dbReference type="SUPFAM" id="SSF52540">
    <property type="entry name" value="P-loop containing nucleoside triphosphate hydrolases"/>
    <property type="match status" value="1"/>
</dbReference>
<keyword evidence="2" id="KW-0812">Transmembrane</keyword>